<dbReference type="Proteomes" id="UP001227317">
    <property type="component" value="Unassembled WGS sequence"/>
</dbReference>
<keyword evidence="1" id="KW-0969">Cilium</keyword>
<organism evidence="1 2">
    <name type="scientific">Azospirillum isscasi</name>
    <dbReference type="NCBI Taxonomy" id="3053926"/>
    <lineage>
        <taxon>Bacteria</taxon>
        <taxon>Pseudomonadati</taxon>
        <taxon>Pseudomonadota</taxon>
        <taxon>Alphaproteobacteria</taxon>
        <taxon>Rhodospirillales</taxon>
        <taxon>Azospirillaceae</taxon>
        <taxon>Azospirillum</taxon>
    </lineage>
</organism>
<evidence type="ECO:0000313" key="2">
    <source>
        <dbReference type="Proteomes" id="UP001227317"/>
    </source>
</evidence>
<dbReference type="NCBIfam" id="NF009435">
    <property type="entry name" value="PRK12794.1"/>
    <property type="match status" value="1"/>
</dbReference>
<name>A0ABU0WLK2_9PROT</name>
<sequence>MSIAAYQQTMAECEDPRRIEYLVFLRITLDLEANRDAGWRSAALKDALWRNLELWNTLRADLLEDGNALPEALRAGLVSLSFSVARQTTQVLRGEADAGMLIDVNRSVMRGLQGVARTETPLETPAEALAAMEAAYGA</sequence>
<dbReference type="EMBL" id="JAUJFI010000120">
    <property type="protein sequence ID" value="MDQ2105095.1"/>
    <property type="molecule type" value="Genomic_DNA"/>
</dbReference>
<proteinExistence type="predicted"/>
<keyword evidence="2" id="KW-1185">Reference proteome</keyword>
<dbReference type="RefSeq" id="WP_306709387.1">
    <property type="nucleotide sequence ID" value="NZ_JAUJFI010000120.1"/>
</dbReference>
<comment type="caution">
    <text evidence="1">The sequence shown here is derived from an EMBL/GenBank/DDBJ whole genome shotgun (WGS) entry which is preliminary data.</text>
</comment>
<protein>
    <submittedName>
        <fullName evidence="1">Flagellar biosynthesis regulator FlaF</fullName>
    </submittedName>
</protein>
<reference evidence="1 2" key="1">
    <citation type="submission" date="2023-06" db="EMBL/GenBank/DDBJ databases">
        <title>Azospirillum isscasensis sp.nov, a bacterium isolated from rhizosphere soil of rice.</title>
        <authorList>
            <person name="Wang H."/>
        </authorList>
    </citation>
    <scope>NUCLEOTIDE SEQUENCE [LARGE SCALE GENOMIC DNA]</scope>
    <source>
        <strain evidence="1 2">C340-1</strain>
    </source>
</reference>
<dbReference type="InterPro" id="IPR010845">
    <property type="entry name" value="FlaF"/>
</dbReference>
<keyword evidence="1" id="KW-0282">Flagellum</keyword>
<evidence type="ECO:0000313" key="1">
    <source>
        <dbReference type="EMBL" id="MDQ2105095.1"/>
    </source>
</evidence>
<accession>A0ABU0WLK2</accession>
<dbReference type="Pfam" id="PF07309">
    <property type="entry name" value="FlaF"/>
    <property type="match status" value="1"/>
</dbReference>
<keyword evidence="1" id="KW-0966">Cell projection</keyword>
<gene>
    <name evidence="1" type="primary">flaF</name>
    <name evidence="1" type="ORF">QSG27_20510</name>
</gene>